<sequence length="92" mass="10089">MVSVDLDLIALFPRLSPQETGSDTHFYNVLAEPIRVIPAISKQPSRCWKAAHESACASIVTDLPSSHEELNGPPNRISHCMQVRVHTALDAT</sequence>
<keyword evidence="2" id="KW-1185">Reference proteome</keyword>
<evidence type="ECO:0000313" key="2">
    <source>
        <dbReference type="Proteomes" id="UP000184514"/>
    </source>
</evidence>
<gene>
    <name evidence="1" type="ORF">PFRI_02070</name>
</gene>
<dbReference type="AlphaFoldDB" id="A0A1L9P276"/>
<reference evidence="1 2" key="1">
    <citation type="submission" date="2016-10" db="EMBL/GenBank/DDBJ databases">
        <title>Genome sequence of Planktotalea frisia SH6-1.</title>
        <authorList>
            <person name="Poehlein A."/>
            <person name="Bakenhus I."/>
            <person name="Voget S."/>
            <person name="Brinkhoff T."/>
            <person name="Simon M."/>
        </authorList>
    </citation>
    <scope>NUCLEOTIDE SEQUENCE [LARGE SCALE GENOMIC DNA]</scope>
    <source>
        <strain evidence="1 2">SH6-1</strain>
    </source>
</reference>
<protein>
    <submittedName>
        <fullName evidence="1">Uncharacterized protein</fullName>
    </submittedName>
</protein>
<name>A0A1L9P276_9RHOB</name>
<evidence type="ECO:0000313" key="1">
    <source>
        <dbReference type="EMBL" id="OJI95533.1"/>
    </source>
</evidence>
<proteinExistence type="predicted"/>
<organism evidence="1 2">
    <name type="scientific">Planktotalea frisia</name>
    <dbReference type="NCBI Taxonomy" id="696762"/>
    <lineage>
        <taxon>Bacteria</taxon>
        <taxon>Pseudomonadati</taxon>
        <taxon>Pseudomonadota</taxon>
        <taxon>Alphaproteobacteria</taxon>
        <taxon>Rhodobacterales</taxon>
        <taxon>Paracoccaceae</taxon>
        <taxon>Planktotalea</taxon>
    </lineage>
</organism>
<dbReference type="EMBL" id="MLCB01000017">
    <property type="protein sequence ID" value="OJI95533.1"/>
    <property type="molecule type" value="Genomic_DNA"/>
</dbReference>
<comment type="caution">
    <text evidence="1">The sequence shown here is derived from an EMBL/GenBank/DDBJ whole genome shotgun (WGS) entry which is preliminary data.</text>
</comment>
<accession>A0A1L9P276</accession>
<dbReference type="Proteomes" id="UP000184514">
    <property type="component" value="Unassembled WGS sequence"/>
</dbReference>